<evidence type="ECO:0000256" key="1">
    <source>
        <dbReference type="SAM" id="MobiDB-lite"/>
    </source>
</evidence>
<gene>
    <name evidence="3" type="ORF">BBJ29_009912</name>
</gene>
<dbReference type="AlphaFoldDB" id="A0A421FUJ1"/>
<organism evidence="3 4">
    <name type="scientific">Phytophthora kernoviae</name>
    <dbReference type="NCBI Taxonomy" id="325452"/>
    <lineage>
        <taxon>Eukaryota</taxon>
        <taxon>Sar</taxon>
        <taxon>Stramenopiles</taxon>
        <taxon>Oomycota</taxon>
        <taxon>Peronosporomycetes</taxon>
        <taxon>Peronosporales</taxon>
        <taxon>Peronosporaceae</taxon>
        <taxon>Phytophthora</taxon>
    </lineage>
</organism>
<dbReference type="Pfam" id="PF21743">
    <property type="entry name" value="PTM_DIR17_Tudor"/>
    <property type="match status" value="1"/>
</dbReference>
<feature type="non-terminal residue" evidence="3">
    <location>
        <position position="1"/>
    </location>
</feature>
<sequence>VRIHHTQRFPIGTRVSKYFNSYSDPFEGTVDQHSELTDFYHITYDDGDSEEMTEDDVETHFLKKPKRPSPVSPVVRESDMVNVDDVEFNILRKVLFIAVSTLNNQRVDVQLDALSSTKMKVGSRNGRNTSTVPRERDFFGNLVPKKRKLGTASNWRARRSTVVLDQVTKRVSDNAQEVGFLKTQKVVEEDRPTKISFIEDPHVLMFEKEVEVSKLLVFRPTGSKAPERPPIVRRSGPLRSILRVKLLPPVVPEAAHLEEEAARSAPPTVQSTSRPALEPIVVDAVRPSLDGEKESDGTAQLSSESPHVGNSKLSKVVSPTEREKKKHHQVVASPPPVIPLSEQPPLDFTEGSEVSTIDNGGDKQEYKPETPKEDTPVKAPASTASPVVSEDESSGEEGEVTPENTDAAKPEDDIPSSCSADPKDATVAIESPVGLQQQSATSA</sequence>
<proteinExistence type="predicted"/>
<dbReference type="CDD" id="cd20401">
    <property type="entry name" value="Tudor_AtPTM-like"/>
    <property type="match status" value="1"/>
</dbReference>
<evidence type="ECO:0000313" key="4">
    <source>
        <dbReference type="Proteomes" id="UP000284657"/>
    </source>
</evidence>
<feature type="region of interest" description="Disordered" evidence="1">
    <location>
        <begin position="258"/>
        <end position="443"/>
    </location>
</feature>
<protein>
    <recommendedName>
        <fullName evidence="2">PTM/DIR17-like Tudor domain-containing protein</fullName>
    </recommendedName>
</protein>
<reference evidence="3 4" key="1">
    <citation type="submission" date="2018-07" db="EMBL/GenBank/DDBJ databases">
        <title>Genome sequencing of oomycete isolates from Chile give support for New Zealand origin for Phytophthora kernoviae and make available the first Nothophytophthora sp. genome.</title>
        <authorList>
            <person name="Studholme D.J."/>
            <person name="Sanfuentes E."/>
            <person name="Panda P."/>
            <person name="Hill R."/>
            <person name="Sambles C."/>
            <person name="Grant M."/>
            <person name="Williams N.M."/>
            <person name="Mcdougal R.L."/>
        </authorList>
    </citation>
    <scope>NUCLEOTIDE SEQUENCE [LARGE SCALE GENOMIC DNA]</scope>
    <source>
        <strain evidence="3">Chile7</strain>
    </source>
</reference>
<evidence type="ECO:0000259" key="2">
    <source>
        <dbReference type="Pfam" id="PF21743"/>
    </source>
</evidence>
<feature type="compositionally biased region" description="Acidic residues" evidence="1">
    <location>
        <begin position="389"/>
        <end position="400"/>
    </location>
</feature>
<feature type="compositionally biased region" description="Polar residues" evidence="1">
    <location>
        <begin position="434"/>
        <end position="443"/>
    </location>
</feature>
<dbReference type="Proteomes" id="UP000284657">
    <property type="component" value="Unassembled WGS sequence"/>
</dbReference>
<dbReference type="Gene3D" id="2.30.30.140">
    <property type="match status" value="1"/>
</dbReference>
<dbReference type="InterPro" id="IPR047365">
    <property type="entry name" value="Tudor_AtPTM-like"/>
</dbReference>
<comment type="caution">
    <text evidence="3">The sequence shown here is derived from an EMBL/GenBank/DDBJ whole genome shotgun (WGS) entry which is preliminary data.</text>
</comment>
<feature type="domain" description="PTM/DIR17-like Tudor" evidence="2">
    <location>
        <begin position="12"/>
        <end position="58"/>
    </location>
</feature>
<name>A0A421FUJ1_9STRA</name>
<accession>A0A421FUJ1</accession>
<dbReference type="EMBL" id="MBAD02001784">
    <property type="protein sequence ID" value="RLN51865.1"/>
    <property type="molecule type" value="Genomic_DNA"/>
</dbReference>
<evidence type="ECO:0000313" key="3">
    <source>
        <dbReference type="EMBL" id="RLN51865.1"/>
    </source>
</evidence>
<feature type="compositionally biased region" description="Basic and acidic residues" evidence="1">
    <location>
        <begin position="360"/>
        <end position="376"/>
    </location>
</feature>